<dbReference type="GO" id="GO:0034244">
    <property type="term" value="P:negative regulation of transcription elongation by RNA polymerase II"/>
    <property type="evidence" value="ECO:0007669"/>
    <property type="project" value="InterPro"/>
</dbReference>
<evidence type="ECO:0000256" key="5">
    <source>
        <dbReference type="ARBA" id="ARBA00023163"/>
    </source>
</evidence>
<dbReference type="RefSeq" id="XP_022937266.1">
    <property type="nucleotide sequence ID" value="XM_023081498.1"/>
</dbReference>
<keyword evidence="3" id="KW-0862">Zinc</keyword>
<dbReference type="Gene3D" id="3.30.40.10">
    <property type="entry name" value="Zinc/RING finger domain, C3HC4 (zinc finger)"/>
    <property type="match status" value="1"/>
</dbReference>
<feature type="domain" description="AIPP2-like SPOC-like" evidence="7">
    <location>
        <begin position="158"/>
        <end position="286"/>
    </location>
</feature>
<sequence>MEAGKVDICQQCGDTGFIEALNYCKICRTYPIHRYCLDKLPKTFDEYVTWFCEDCEATVAPIVKSKVKLKEKKLIKRLKKKWKAMMKRKANDDKNQSSHPLQLPDTHCSGENDTAPGGPGELVREGGTNHDEVAASSDTSDFLRHNCYVAQPIVDPVWRGTLEVWNQSFGGVCVLVAHMSSLACSKVYEEAKILPELLSVEILRRSDIWPKGFEKLGPTDQSIALYFFAEGERSQKAFDLLINSMMSQDLAMKTVLKNAELLVFTSSVLPMRYWRFQTKYYLWGVFRAKRAAQPRKNVASEERTFTESSPCIQSPISPTSPLSNTSVLHSGSLRSCSPLP</sequence>
<evidence type="ECO:0000256" key="2">
    <source>
        <dbReference type="ARBA" id="ARBA00022771"/>
    </source>
</evidence>
<feature type="compositionally biased region" description="Polar residues" evidence="6">
    <location>
        <begin position="306"/>
        <end position="340"/>
    </location>
</feature>
<keyword evidence="5" id="KW-0804">Transcription</keyword>
<accession>A0A6J1FG38</accession>
<feature type="region of interest" description="Disordered" evidence="6">
    <location>
        <begin position="297"/>
        <end position="340"/>
    </location>
</feature>
<dbReference type="InterPro" id="IPR056280">
    <property type="entry name" value="AIPP2-like_SPOC"/>
</dbReference>
<name>A0A6J1FG38_CUCMO</name>
<keyword evidence="1" id="KW-0479">Metal-binding</keyword>
<evidence type="ECO:0000313" key="10">
    <source>
        <dbReference type="RefSeq" id="XP_022937266.1"/>
    </source>
</evidence>
<dbReference type="PANTHER" id="PTHR33304:SF18">
    <property type="entry name" value="CHROMATIN REGULATOR PHD FAMILY-RELATED"/>
    <property type="match status" value="1"/>
</dbReference>
<evidence type="ECO:0000256" key="3">
    <source>
        <dbReference type="ARBA" id="ARBA00022833"/>
    </source>
</evidence>
<keyword evidence="4" id="KW-0805">Transcription regulation</keyword>
<dbReference type="SUPFAM" id="SSF57903">
    <property type="entry name" value="FYVE/PHD zinc finger"/>
    <property type="match status" value="1"/>
</dbReference>
<dbReference type="GO" id="GO:0140566">
    <property type="term" value="F:histone reader activity"/>
    <property type="evidence" value="ECO:0007669"/>
    <property type="project" value="InterPro"/>
</dbReference>
<protein>
    <submittedName>
        <fullName evidence="9 10">Uncharacterized protein LOC111443603</fullName>
    </submittedName>
</protein>
<organism evidence="8 9">
    <name type="scientific">Cucurbita moschata</name>
    <name type="common">Winter crookneck squash</name>
    <name type="synonym">Cucurbita pepo var. moschata</name>
    <dbReference type="NCBI Taxonomy" id="3662"/>
    <lineage>
        <taxon>Eukaryota</taxon>
        <taxon>Viridiplantae</taxon>
        <taxon>Streptophyta</taxon>
        <taxon>Embryophyta</taxon>
        <taxon>Tracheophyta</taxon>
        <taxon>Spermatophyta</taxon>
        <taxon>Magnoliopsida</taxon>
        <taxon>eudicotyledons</taxon>
        <taxon>Gunneridae</taxon>
        <taxon>Pentapetalae</taxon>
        <taxon>rosids</taxon>
        <taxon>fabids</taxon>
        <taxon>Cucurbitales</taxon>
        <taxon>Cucurbitaceae</taxon>
        <taxon>Cucurbiteae</taxon>
        <taxon>Cucurbita</taxon>
    </lineage>
</organism>
<dbReference type="RefSeq" id="XP_022937265.1">
    <property type="nucleotide sequence ID" value="XM_023081497.1"/>
</dbReference>
<dbReference type="GO" id="GO:0008270">
    <property type="term" value="F:zinc ion binding"/>
    <property type="evidence" value="ECO:0007669"/>
    <property type="project" value="UniProtKB-KW"/>
</dbReference>
<evidence type="ECO:0000256" key="1">
    <source>
        <dbReference type="ARBA" id="ARBA00022723"/>
    </source>
</evidence>
<dbReference type="Pfam" id="PF23121">
    <property type="entry name" value="SPOC_AIPP2"/>
    <property type="match status" value="1"/>
</dbReference>
<reference evidence="9 10" key="1">
    <citation type="submission" date="2025-04" db="UniProtKB">
        <authorList>
            <consortium name="RefSeq"/>
        </authorList>
    </citation>
    <scope>IDENTIFICATION</scope>
    <source>
        <tissue evidence="9 10">Young leaves</tissue>
    </source>
</reference>
<feature type="region of interest" description="Disordered" evidence="6">
    <location>
        <begin position="87"/>
        <end position="127"/>
    </location>
</feature>
<dbReference type="PANTHER" id="PTHR33304">
    <property type="match status" value="1"/>
</dbReference>
<dbReference type="InterPro" id="IPR049914">
    <property type="entry name" value="PHD1-3/5-6"/>
</dbReference>
<dbReference type="InterPro" id="IPR013083">
    <property type="entry name" value="Znf_RING/FYVE/PHD"/>
</dbReference>
<gene>
    <name evidence="9 10" type="primary">LOC111443603</name>
</gene>
<dbReference type="AlphaFoldDB" id="A0A6J1FG38"/>
<dbReference type="Proteomes" id="UP000504609">
    <property type="component" value="Unplaced"/>
</dbReference>
<keyword evidence="8" id="KW-1185">Reference proteome</keyword>
<evidence type="ECO:0000256" key="4">
    <source>
        <dbReference type="ARBA" id="ARBA00023015"/>
    </source>
</evidence>
<evidence type="ECO:0000313" key="9">
    <source>
        <dbReference type="RefSeq" id="XP_022937265.1"/>
    </source>
</evidence>
<dbReference type="InterPro" id="IPR011011">
    <property type="entry name" value="Znf_FYVE_PHD"/>
</dbReference>
<keyword evidence="2" id="KW-0863">Zinc-finger</keyword>
<evidence type="ECO:0000313" key="8">
    <source>
        <dbReference type="Proteomes" id="UP000504609"/>
    </source>
</evidence>
<dbReference type="GeneID" id="111443603"/>
<evidence type="ECO:0000256" key="6">
    <source>
        <dbReference type="SAM" id="MobiDB-lite"/>
    </source>
</evidence>
<dbReference type="KEGG" id="cmos:111443603"/>
<proteinExistence type="predicted"/>
<evidence type="ECO:0000259" key="7">
    <source>
        <dbReference type="Pfam" id="PF23121"/>
    </source>
</evidence>